<dbReference type="GO" id="GO:0006355">
    <property type="term" value="P:regulation of DNA-templated transcription"/>
    <property type="evidence" value="ECO:0007669"/>
    <property type="project" value="InterPro"/>
</dbReference>
<dbReference type="Gene3D" id="3.40.50.300">
    <property type="entry name" value="P-loop containing nucleotide triphosphate hydrolases"/>
    <property type="match status" value="1"/>
</dbReference>
<dbReference type="Pfam" id="PF02954">
    <property type="entry name" value="HTH_8"/>
    <property type="match status" value="1"/>
</dbReference>
<dbReference type="Proteomes" id="UP000184052">
    <property type="component" value="Unassembled WGS sequence"/>
</dbReference>
<dbReference type="EMBL" id="FQZL01000017">
    <property type="protein sequence ID" value="SHJ33849.1"/>
    <property type="molecule type" value="Genomic_DNA"/>
</dbReference>
<proteinExistence type="predicted"/>
<gene>
    <name evidence="9" type="ORF">SAMN02745751_02327</name>
</gene>
<dbReference type="FunFam" id="3.40.50.300:FF:000006">
    <property type="entry name" value="DNA-binding transcriptional regulator NtrC"/>
    <property type="match status" value="1"/>
</dbReference>
<dbReference type="Gene3D" id="3.40.50.2300">
    <property type="match status" value="1"/>
</dbReference>
<evidence type="ECO:0000313" key="9">
    <source>
        <dbReference type="EMBL" id="SHJ33849.1"/>
    </source>
</evidence>
<evidence type="ECO:0000259" key="7">
    <source>
        <dbReference type="PROSITE" id="PS50045"/>
    </source>
</evidence>
<organism evidence="9 10">
    <name type="scientific">Dethiosulfatibacter aminovorans DSM 17477</name>
    <dbReference type="NCBI Taxonomy" id="1121476"/>
    <lineage>
        <taxon>Bacteria</taxon>
        <taxon>Bacillati</taxon>
        <taxon>Bacillota</taxon>
        <taxon>Tissierellia</taxon>
        <taxon>Dethiosulfatibacter</taxon>
    </lineage>
</organism>
<dbReference type="PANTHER" id="PTHR32071">
    <property type="entry name" value="TRANSCRIPTIONAL REGULATORY PROTEIN"/>
    <property type="match status" value="1"/>
</dbReference>
<dbReference type="PRINTS" id="PR01590">
    <property type="entry name" value="HTHFIS"/>
</dbReference>
<keyword evidence="5" id="KW-0804">Transcription</keyword>
<dbReference type="InterPro" id="IPR002197">
    <property type="entry name" value="HTH_Fis"/>
</dbReference>
<dbReference type="Pfam" id="PF25601">
    <property type="entry name" value="AAA_lid_14"/>
    <property type="match status" value="1"/>
</dbReference>
<name>A0A1M6IHD6_9FIRM</name>
<keyword evidence="4" id="KW-0805">Transcription regulation</keyword>
<dbReference type="Pfam" id="PF00072">
    <property type="entry name" value="Response_reg"/>
    <property type="match status" value="1"/>
</dbReference>
<dbReference type="GO" id="GO:0043565">
    <property type="term" value="F:sequence-specific DNA binding"/>
    <property type="evidence" value="ECO:0007669"/>
    <property type="project" value="InterPro"/>
</dbReference>
<dbReference type="GO" id="GO:0005524">
    <property type="term" value="F:ATP binding"/>
    <property type="evidence" value="ECO:0007669"/>
    <property type="project" value="UniProtKB-KW"/>
</dbReference>
<dbReference type="SUPFAM" id="SSF52540">
    <property type="entry name" value="P-loop containing nucleoside triphosphate hydrolases"/>
    <property type="match status" value="1"/>
</dbReference>
<dbReference type="InterPro" id="IPR025944">
    <property type="entry name" value="Sigma_54_int_dom_CS"/>
</dbReference>
<evidence type="ECO:0000256" key="3">
    <source>
        <dbReference type="ARBA" id="ARBA00022840"/>
    </source>
</evidence>
<dbReference type="InterPro" id="IPR025662">
    <property type="entry name" value="Sigma_54_int_dom_ATP-bd_1"/>
</dbReference>
<feature type="modified residue" description="4-aspartylphosphate" evidence="6">
    <location>
        <position position="55"/>
    </location>
</feature>
<dbReference type="InterPro" id="IPR027417">
    <property type="entry name" value="P-loop_NTPase"/>
</dbReference>
<dbReference type="InterPro" id="IPR009057">
    <property type="entry name" value="Homeodomain-like_sf"/>
</dbReference>
<keyword evidence="3" id="KW-0067">ATP-binding</keyword>
<dbReference type="PROSITE" id="PS00675">
    <property type="entry name" value="SIGMA54_INTERACT_1"/>
    <property type="match status" value="1"/>
</dbReference>
<dbReference type="FunFam" id="3.40.50.2300:FF:000018">
    <property type="entry name" value="DNA-binding transcriptional regulator NtrC"/>
    <property type="match status" value="1"/>
</dbReference>
<dbReference type="PROSITE" id="PS50110">
    <property type="entry name" value="RESPONSE_REGULATORY"/>
    <property type="match status" value="1"/>
</dbReference>
<dbReference type="CDD" id="cd00156">
    <property type="entry name" value="REC"/>
    <property type="match status" value="1"/>
</dbReference>
<dbReference type="CDD" id="cd00009">
    <property type="entry name" value="AAA"/>
    <property type="match status" value="1"/>
</dbReference>
<dbReference type="SUPFAM" id="SSF52172">
    <property type="entry name" value="CheY-like"/>
    <property type="match status" value="1"/>
</dbReference>
<dbReference type="Gene3D" id="1.10.8.60">
    <property type="match status" value="1"/>
</dbReference>
<dbReference type="PROSITE" id="PS50045">
    <property type="entry name" value="SIGMA54_INTERACT_4"/>
    <property type="match status" value="1"/>
</dbReference>
<keyword evidence="2" id="KW-0547">Nucleotide-binding</keyword>
<sequence>MIKEFSILVVDDQMEYRDVLKLILEESGFAVDTADSGENALEKIQNTEYDLVLTDLIMDGMDGIELLRRIKYLNNKIEVIIITGYGSIENAVHAMKEGAFSYFIKSHNPDELLSEVRKVIQLKDLEKESKTTKNLGIISDFYLETKSRTYRKTLQIAKKAAQSNSNILILGESGVGKEVIAKYIHKNSDRKDLTFVDVNCHGFSDTLFESEFFGHEKGAFTGAVDRRIGRFELADKGVLFLDEIGNISFSAQSKLLKAIESKKIERIGSNKVIDIDFRLITATNKNLTEEIENGTFRDDLYYRLSTITINVPPLRKRREDIQSLFYYFVRKYSLELDKDIIDIDEAIINHLNQYDFPGNIRELKNMTERLVVLTEDGILRLSDLLETSSDNNKDVSKLDKEIVPLREIRKEAESNYIKKVLEICEYNVSESARQLGISRRQLFNKISEYSLK</sequence>
<dbReference type="InterPro" id="IPR003593">
    <property type="entry name" value="AAA+_ATPase"/>
</dbReference>
<dbReference type="InterPro" id="IPR011006">
    <property type="entry name" value="CheY-like_superfamily"/>
</dbReference>
<evidence type="ECO:0000313" key="10">
    <source>
        <dbReference type="Proteomes" id="UP000184052"/>
    </source>
</evidence>
<dbReference type="InterPro" id="IPR001789">
    <property type="entry name" value="Sig_transdc_resp-reg_receiver"/>
</dbReference>
<dbReference type="Pfam" id="PF00158">
    <property type="entry name" value="Sigma54_activat"/>
    <property type="match status" value="1"/>
</dbReference>
<dbReference type="STRING" id="1121476.SAMN02745751_02327"/>
<dbReference type="InterPro" id="IPR058031">
    <property type="entry name" value="AAA_lid_NorR"/>
</dbReference>
<dbReference type="OrthoDB" id="5411866at2"/>
<evidence type="ECO:0000256" key="1">
    <source>
        <dbReference type="ARBA" id="ARBA00022553"/>
    </source>
</evidence>
<evidence type="ECO:0000256" key="2">
    <source>
        <dbReference type="ARBA" id="ARBA00022741"/>
    </source>
</evidence>
<dbReference type="SUPFAM" id="SSF46689">
    <property type="entry name" value="Homeodomain-like"/>
    <property type="match status" value="1"/>
</dbReference>
<accession>A0A1M6IHD6</accession>
<keyword evidence="10" id="KW-1185">Reference proteome</keyword>
<feature type="domain" description="Response regulatory" evidence="8">
    <location>
        <begin position="6"/>
        <end position="120"/>
    </location>
</feature>
<keyword evidence="9" id="KW-0238">DNA-binding</keyword>
<dbReference type="InterPro" id="IPR002078">
    <property type="entry name" value="Sigma_54_int"/>
</dbReference>
<evidence type="ECO:0000256" key="4">
    <source>
        <dbReference type="ARBA" id="ARBA00023015"/>
    </source>
</evidence>
<dbReference type="Gene3D" id="1.10.10.60">
    <property type="entry name" value="Homeodomain-like"/>
    <property type="match status" value="1"/>
</dbReference>
<evidence type="ECO:0000256" key="6">
    <source>
        <dbReference type="PROSITE-ProRule" id="PRU00169"/>
    </source>
</evidence>
<dbReference type="GO" id="GO:0000160">
    <property type="term" value="P:phosphorelay signal transduction system"/>
    <property type="evidence" value="ECO:0007669"/>
    <property type="project" value="InterPro"/>
</dbReference>
<dbReference type="RefSeq" id="WP_073049751.1">
    <property type="nucleotide sequence ID" value="NZ_FQZL01000017.1"/>
</dbReference>
<reference evidence="9 10" key="1">
    <citation type="submission" date="2016-11" db="EMBL/GenBank/DDBJ databases">
        <authorList>
            <person name="Jaros S."/>
            <person name="Januszkiewicz K."/>
            <person name="Wedrychowicz H."/>
        </authorList>
    </citation>
    <scope>NUCLEOTIDE SEQUENCE [LARGE SCALE GENOMIC DNA]</scope>
    <source>
        <strain evidence="9 10">DSM 17477</strain>
    </source>
</reference>
<keyword evidence="1 6" id="KW-0597">Phosphoprotein</keyword>
<feature type="domain" description="Sigma-54 factor interaction" evidence="7">
    <location>
        <begin position="143"/>
        <end position="372"/>
    </location>
</feature>
<evidence type="ECO:0000259" key="8">
    <source>
        <dbReference type="PROSITE" id="PS50110"/>
    </source>
</evidence>
<evidence type="ECO:0000256" key="5">
    <source>
        <dbReference type="ARBA" id="ARBA00023163"/>
    </source>
</evidence>
<protein>
    <submittedName>
        <fullName evidence="9">DNA-binding transcriptional response regulator, NtrC family, contains REC, AAA-type ATPase, and a Fis-type DNA-binding domains</fullName>
    </submittedName>
</protein>
<dbReference type="PROSITE" id="PS00688">
    <property type="entry name" value="SIGMA54_INTERACT_3"/>
    <property type="match status" value="1"/>
</dbReference>
<dbReference type="SMART" id="SM00382">
    <property type="entry name" value="AAA"/>
    <property type="match status" value="1"/>
</dbReference>
<dbReference type="AlphaFoldDB" id="A0A1M6IHD6"/>
<dbReference type="SMART" id="SM00448">
    <property type="entry name" value="REC"/>
    <property type="match status" value="1"/>
</dbReference>